<keyword evidence="3" id="KW-1185">Reference proteome</keyword>
<dbReference type="EMBL" id="JARBJD010000114">
    <property type="protein sequence ID" value="KAK2951726.1"/>
    <property type="molecule type" value="Genomic_DNA"/>
</dbReference>
<dbReference type="Proteomes" id="UP001281761">
    <property type="component" value="Unassembled WGS sequence"/>
</dbReference>
<feature type="region of interest" description="Disordered" evidence="1">
    <location>
        <begin position="58"/>
        <end position="81"/>
    </location>
</feature>
<organism evidence="2 3">
    <name type="scientific">Blattamonas nauphoetae</name>
    <dbReference type="NCBI Taxonomy" id="2049346"/>
    <lineage>
        <taxon>Eukaryota</taxon>
        <taxon>Metamonada</taxon>
        <taxon>Preaxostyla</taxon>
        <taxon>Oxymonadida</taxon>
        <taxon>Blattamonas</taxon>
    </lineage>
</organism>
<feature type="compositionally biased region" description="Low complexity" evidence="1">
    <location>
        <begin position="68"/>
        <end position="78"/>
    </location>
</feature>
<sequence>MEDEAIILGTDSQDKQQSFFTDLIDLAISTRELPVIQDLIDSTNQDNQFLTTVIQNHVTRPTQKHPTSQKQKTSKQSTGAKRSAATSLLTYEFELFPPDIAVHISQEHNIPSLESLFQSLHSLQIQLHDITSQLTPNLDDIHQRISSFDDAHFSRQLSQLSQILSGISPLIEMTNRICDTEFSFVLQNSRFYEDNRQLGTSTFDTTSVGEMSVTVHEKWKRLENILNSFKKIDTSLQTFNDIHDSLTTVSSSAPALSQQIETFHAALVNSINRLEEIPKE</sequence>
<accession>A0ABQ9XGZ3</accession>
<proteinExistence type="predicted"/>
<evidence type="ECO:0000313" key="2">
    <source>
        <dbReference type="EMBL" id="KAK2951726.1"/>
    </source>
</evidence>
<name>A0ABQ9XGZ3_9EUKA</name>
<reference evidence="2 3" key="1">
    <citation type="journal article" date="2022" name="bioRxiv">
        <title>Genomics of Preaxostyla Flagellates Illuminates Evolutionary Transitions and the Path Towards Mitochondrial Loss.</title>
        <authorList>
            <person name="Novak L.V.F."/>
            <person name="Treitli S.C."/>
            <person name="Pyrih J."/>
            <person name="Halakuc P."/>
            <person name="Pipaliya S.V."/>
            <person name="Vacek V."/>
            <person name="Brzon O."/>
            <person name="Soukal P."/>
            <person name="Eme L."/>
            <person name="Dacks J.B."/>
            <person name="Karnkowska A."/>
            <person name="Elias M."/>
            <person name="Hampl V."/>
        </authorList>
    </citation>
    <scope>NUCLEOTIDE SEQUENCE [LARGE SCALE GENOMIC DNA]</scope>
    <source>
        <strain evidence="2">NAU3</strain>
        <tissue evidence="2">Gut</tissue>
    </source>
</reference>
<gene>
    <name evidence="2" type="ORF">BLNAU_13338</name>
</gene>
<protein>
    <submittedName>
        <fullName evidence="2">Uncharacterized protein</fullName>
    </submittedName>
</protein>
<evidence type="ECO:0000313" key="3">
    <source>
        <dbReference type="Proteomes" id="UP001281761"/>
    </source>
</evidence>
<evidence type="ECO:0000256" key="1">
    <source>
        <dbReference type="SAM" id="MobiDB-lite"/>
    </source>
</evidence>
<comment type="caution">
    <text evidence="2">The sequence shown here is derived from an EMBL/GenBank/DDBJ whole genome shotgun (WGS) entry which is preliminary data.</text>
</comment>